<accession>A0A8C5MXN9</accession>
<dbReference type="GO" id="GO:0005929">
    <property type="term" value="C:cilium"/>
    <property type="evidence" value="ECO:0007669"/>
    <property type="project" value="UniProtKB-SubCell"/>
</dbReference>
<evidence type="ECO:0000259" key="8">
    <source>
        <dbReference type="PROSITE" id="PS51665"/>
    </source>
</evidence>
<organism evidence="9 10">
    <name type="scientific">Leptobrachium leishanense</name>
    <name type="common">Leishan spiny toad</name>
    <dbReference type="NCBI Taxonomy" id="445787"/>
    <lineage>
        <taxon>Eukaryota</taxon>
        <taxon>Metazoa</taxon>
        <taxon>Chordata</taxon>
        <taxon>Craniata</taxon>
        <taxon>Vertebrata</taxon>
        <taxon>Euteleostomi</taxon>
        <taxon>Amphibia</taxon>
        <taxon>Batrachia</taxon>
        <taxon>Anura</taxon>
        <taxon>Pelobatoidea</taxon>
        <taxon>Megophryidae</taxon>
        <taxon>Leptobrachium</taxon>
    </lineage>
</organism>
<keyword evidence="10" id="KW-1185">Reference proteome</keyword>
<sequence>MGRAGLILCGRIFHLEPGMLEAALILQCVTVYYPPLGWVIQQLRHVIPSSRSLLLPRSRCMLGKVGKQRKRLLLGHVSGVLTVFAAGSGRVSVAMSEGSSGIAGPIPPDPTMVYKRPASARGRLNDSSFKLDLLPGPLAPDPTLYPKCYTDRPANPSPRVRANARDILERGQRGSVGILLQFEGIPFYSNSQPKKKVKNHEKENVRRLREIQKKCKEKELENNLLGPQPVKALWKSNKYENVESKVKMQLQEQAATINAESQKFLRAHSRCGSVTLPNQSCSPRPSRPTSAVPDQDFKVLGSSINFIAHNAKNAKKAQIRRSRSLQSLNEVLGQKKQEQNEYDIKQKGHVPQYLIDLKEKMRKEKEEQQKMAPDPSCPPGHTMMPEAKRQETLRNIKQSQDQLLKELLSLPVRADTLSIQNRRTELEKKLSEIEEALKIFSRSKVFIKTDS</sequence>
<evidence type="ECO:0000313" key="10">
    <source>
        <dbReference type="Proteomes" id="UP000694569"/>
    </source>
</evidence>
<dbReference type="GO" id="GO:0005881">
    <property type="term" value="C:cytoplasmic microtubule"/>
    <property type="evidence" value="ECO:0007669"/>
    <property type="project" value="TreeGrafter"/>
</dbReference>
<name>A0A8C5MXN9_9ANUR</name>
<dbReference type="GeneTree" id="ENSGT00940000153866"/>
<comment type="subcellular location">
    <subcellularLocation>
        <location evidence="1">Cell projection</location>
        <location evidence="1">Cilium</location>
    </subcellularLocation>
    <subcellularLocation>
        <location evidence="2">Cytoplasm</location>
        <location evidence="2">Cytoskeleton</location>
    </subcellularLocation>
</comment>
<dbReference type="PROSITE" id="PS51665">
    <property type="entry name" value="ENKURIN"/>
    <property type="match status" value="1"/>
</dbReference>
<keyword evidence="4" id="KW-0206">Cytoskeleton</keyword>
<dbReference type="OrthoDB" id="10264920at2759"/>
<reference evidence="9" key="2">
    <citation type="submission" date="2025-09" db="UniProtKB">
        <authorList>
            <consortium name="Ensembl"/>
        </authorList>
    </citation>
    <scope>IDENTIFICATION</scope>
</reference>
<evidence type="ECO:0000256" key="5">
    <source>
        <dbReference type="ARBA" id="ARBA00023273"/>
    </source>
</evidence>
<keyword evidence="6" id="KW-0175">Coiled coil</keyword>
<keyword evidence="5" id="KW-0966">Cell projection</keyword>
<evidence type="ECO:0000256" key="4">
    <source>
        <dbReference type="ARBA" id="ARBA00023212"/>
    </source>
</evidence>
<dbReference type="InterPro" id="IPR052102">
    <property type="entry name" value="Enkurin_domain-protein"/>
</dbReference>
<reference evidence="9" key="1">
    <citation type="submission" date="2025-08" db="UniProtKB">
        <authorList>
            <consortium name="Ensembl"/>
        </authorList>
    </citation>
    <scope>IDENTIFICATION</scope>
</reference>
<evidence type="ECO:0000256" key="6">
    <source>
        <dbReference type="SAM" id="Coils"/>
    </source>
</evidence>
<dbReference type="InterPro" id="IPR027012">
    <property type="entry name" value="Enkurin_dom"/>
</dbReference>
<dbReference type="AlphaFoldDB" id="A0A8C5MXN9"/>
<protein>
    <recommendedName>
        <fullName evidence="8">Enkurin domain-containing protein</fullName>
    </recommendedName>
</protein>
<dbReference type="Proteomes" id="UP000694569">
    <property type="component" value="Unplaced"/>
</dbReference>
<evidence type="ECO:0000256" key="1">
    <source>
        <dbReference type="ARBA" id="ARBA00004138"/>
    </source>
</evidence>
<feature type="coiled-coil region" evidence="6">
    <location>
        <begin position="416"/>
        <end position="443"/>
    </location>
</feature>
<dbReference type="PANTHER" id="PTHR21490:SF2">
    <property type="entry name" value="ENKURIN DOMAIN-CONTAINING PROTEIN 1"/>
    <property type="match status" value="1"/>
</dbReference>
<evidence type="ECO:0000313" key="9">
    <source>
        <dbReference type="Ensembl" id="ENSLLEP00000020026.1"/>
    </source>
</evidence>
<feature type="region of interest" description="Disordered" evidence="7">
    <location>
        <begin position="363"/>
        <end position="384"/>
    </location>
</feature>
<dbReference type="Pfam" id="PF13864">
    <property type="entry name" value="Enkurin"/>
    <property type="match status" value="1"/>
</dbReference>
<dbReference type="Ensembl" id="ENSLLET00000020814.1">
    <property type="protein sequence ID" value="ENSLLEP00000020026.1"/>
    <property type="gene ID" value="ENSLLEG00000012642.1"/>
</dbReference>
<evidence type="ECO:0000256" key="3">
    <source>
        <dbReference type="ARBA" id="ARBA00022490"/>
    </source>
</evidence>
<keyword evidence="3" id="KW-0963">Cytoplasm</keyword>
<feature type="domain" description="Enkurin" evidence="8">
    <location>
        <begin position="356"/>
        <end position="448"/>
    </location>
</feature>
<proteinExistence type="predicted"/>
<evidence type="ECO:0000256" key="7">
    <source>
        <dbReference type="SAM" id="MobiDB-lite"/>
    </source>
</evidence>
<evidence type="ECO:0000256" key="2">
    <source>
        <dbReference type="ARBA" id="ARBA00004245"/>
    </source>
</evidence>
<dbReference type="PANTHER" id="PTHR21490">
    <property type="entry name" value="ENKURIN-RELATED"/>
    <property type="match status" value="1"/>
</dbReference>